<evidence type="ECO:0000313" key="1">
    <source>
        <dbReference type="EMBL" id="GBM99737.1"/>
    </source>
</evidence>
<proteinExistence type="predicted"/>
<name>A0A4Y2KBT5_ARAVE</name>
<evidence type="ECO:0000313" key="2">
    <source>
        <dbReference type="Proteomes" id="UP000499080"/>
    </source>
</evidence>
<reference evidence="1 2" key="1">
    <citation type="journal article" date="2019" name="Sci. Rep.">
        <title>Orb-weaving spider Araneus ventricosus genome elucidates the spidroin gene catalogue.</title>
        <authorList>
            <person name="Kono N."/>
            <person name="Nakamura H."/>
            <person name="Ohtoshi R."/>
            <person name="Moran D.A.P."/>
            <person name="Shinohara A."/>
            <person name="Yoshida Y."/>
            <person name="Fujiwara M."/>
            <person name="Mori M."/>
            <person name="Tomita M."/>
            <person name="Arakawa K."/>
        </authorList>
    </citation>
    <scope>NUCLEOTIDE SEQUENCE [LARGE SCALE GENOMIC DNA]</scope>
</reference>
<keyword evidence="2" id="KW-1185">Reference proteome</keyword>
<protein>
    <submittedName>
        <fullName evidence="1">Uncharacterized protein</fullName>
    </submittedName>
</protein>
<sequence length="165" mass="18506">MTDWVEGKMTNSPTLIQELVVLPECHLPFQKLPGTAVKNEYLIEKEIEGKEVFLKKLEKIIVLPKFEGPWWFSGRVSALGPEDSRPESRFHRRSAVHGACCTLNHTQWPNVLPLVWRGSLGSRGASSGVVFVIRPGSKLRGPSQNSRHVASKRDVNITKLNLTQV</sequence>
<gene>
    <name evidence="1" type="ORF">AVEN_237664_1</name>
</gene>
<accession>A0A4Y2KBT5</accession>
<dbReference type="AlphaFoldDB" id="A0A4Y2KBT5"/>
<dbReference type="EMBL" id="BGPR01004443">
    <property type="protein sequence ID" value="GBM99737.1"/>
    <property type="molecule type" value="Genomic_DNA"/>
</dbReference>
<comment type="caution">
    <text evidence="1">The sequence shown here is derived from an EMBL/GenBank/DDBJ whole genome shotgun (WGS) entry which is preliminary data.</text>
</comment>
<organism evidence="1 2">
    <name type="scientific">Araneus ventricosus</name>
    <name type="common">Orbweaver spider</name>
    <name type="synonym">Epeira ventricosa</name>
    <dbReference type="NCBI Taxonomy" id="182803"/>
    <lineage>
        <taxon>Eukaryota</taxon>
        <taxon>Metazoa</taxon>
        <taxon>Ecdysozoa</taxon>
        <taxon>Arthropoda</taxon>
        <taxon>Chelicerata</taxon>
        <taxon>Arachnida</taxon>
        <taxon>Araneae</taxon>
        <taxon>Araneomorphae</taxon>
        <taxon>Entelegynae</taxon>
        <taxon>Araneoidea</taxon>
        <taxon>Araneidae</taxon>
        <taxon>Araneus</taxon>
    </lineage>
</organism>
<dbReference type="Proteomes" id="UP000499080">
    <property type="component" value="Unassembled WGS sequence"/>
</dbReference>